<dbReference type="SUPFAM" id="SSF102712">
    <property type="entry name" value="JAB1/MPN domain"/>
    <property type="match status" value="1"/>
</dbReference>
<organism evidence="7 8">
    <name type="scientific">Sphingopyxis lindanitolerans</name>
    <dbReference type="NCBI Taxonomy" id="2054227"/>
    <lineage>
        <taxon>Bacteria</taxon>
        <taxon>Pseudomonadati</taxon>
        <taxon>Pseudomonadota</taxon>
        <taxon>Alphaproteobacteria</taxon>
        <taxon>Sphingomonadales</taxon>
        <taxon>Sphingomonadaceae</taxon>
        <taxon>Sphingopyxis</taxon>
    </lineage>
</organism>
<name>A0A2S8BB32_9SPHN</name>
<evidence type="ECO:0000256" key="5">
    <source>
        <dbReference type="ARBA" id="ARBA00023049"/>
    </source>
</evidence>
<evidence type="ECO:0000256" key="2">
    <source>
        <dbReference type="ARBA" id="ARBA00022723"/>
    </source>
</evidence>
<reference evidence="8" key="1">
    <citation type="submission" date="2017-11" db="EMBL/GenBank/DDBJ databases">
        <title>The complete genome sequence of Sphingopyxis pomeranensis sp. nov. strain WS5A3p.</title>
        <authorList>
            <person name="Kaminski M.A."/>
        </authorList>
    </citation>
    <scope>NUCLEOTIDE SEQUENCE [LARGE SCALE GENOMIC DNA]</scope>
    <source>
        <strain evidence="8">WS5A3p</strain>
    </source>
</reference>
<dbReference type="PANTHER" id="PTHR30471">
    <property type="entry name" value="DNA REPAIR PROTEIN RADC"/>
    <property type="match status" value="1"/>
</dbReference>
<keyword evidence="1" id="KW-0645">Protease</keyword>
<keyword evidence="3" id="KW-0378">Hydrolase</keyword>
<keyword evidence="5" id="KW-0482">Metalloprotease</keyword>
<keyword evidence="8" id="KW-1185">Reference proteome</keyword>
<accession>A0A2S8BB32</accession>
<gene>
    <name evidence="7" type="ORF">CVO77_00445</name>
</gene>
<dbReference type="GO" id="GO:0006508">
    <property type="term" value="P:proteolysis"/>
    <property type="evidence" value="ECO:0007669"/>
    <property type="project" value="UniProtKB-KW"/>
</dbReference>
<evidence type="ECO:0000256" key="4">
    <source>
        <dbReference type="ARBA" id="ARBA00022833"/>
    </source>
</evidence>
<dbReference type="Pfam" id="PF04002">
    <property type="entry name" value="RadC"/>
    <property type="match status" value="1"/>
</dbReference>
<dbReference type="GO" id="GO:0046872">
    <property type="term" value="F:metal ion binding"/>
    <property type="evidence" value="ECO:0007669"/>
    <property type="project" value="UniProtKB-KW"/>
</dbReference>
<dbReference type="PROSITE" id="PS50249">
    <property type="entry name" value="MPN"/>
    <property type="match status" value="1"/>
</dbReference>
<dbReference type="InterPro" id="IPR025657">
    <property type="entry name" value="RadC_JAB"/>
</dbReference>
<evidence type="ECO:0000313" key="7">
    <source>
        <dbReference type="EMBL" id="PQM29634.1"/>
    </source>
</evidence>
<sequence length="142" mass="15266">MILLEPIDKLPRAAGAAGFVSRDAEDAIARHLLRPMLFADREIALLAGFDAYGRLAGLESAAGDTTGRCVITPSCWNRLLGQRVATVLMAHNHPSGIARPSDADLRCTQEAGQFLRLLGIDLSDHLIFVESGHFSFRGAGLI</sequence>
<dbReference type="PANTHER" id="PTHR30471:SF3">
    <property type="entry name" value="UPF0758 PROTEIN YEES-RELATED"/>
    <property type="match status" value="1"/>
</dbReference>
<dbReference type="Proteomes" id="UP000238954">
    <property type="component" value="Chromosome"/>
</dbReference>
<protein>
    <submittedName>
        <fullName evidence="7">DNA repair protein RadC</fullName>
    </submittedName>
</protein>
<dbReference type="InterPro" id="IPR037518">
    <property type="entry name" value="MPN"/>
</dbReference>
<feature type="domain" description="MPN" evidence="6">
    <location>
        <begin position="18"/>
        <end position="142"/>
    </location>
</feature>
<keyword evidence="2" id="KW-0479">Metal-binding</keyword>
<evidence type="ECO:0000256" key="1">
    <source>
        <dbReference type="ARBA" id="ARBA00022670"/>
    </source>
</evidence>
<dbReference type="InterPro" id="IPR001405">
    <property type="entry name" value="UPF0758"/>
</dbReference>
<evidence type="ECO:0000256" key="3">
    <source>
        <dbReference type="ARBA" id="ARBA00022801"/>
    </source>
</evidence>
<dbReference type="OrthoDB" id="152963at2"/>
<dbReference type="AlphaFoldDB" id="A0A2S8BB32"/>
<dbReference type="GO" id="GO:0008237">
    <property type="term" value="F:metallopeptidase activity"/>
    <property type="evidence" value="ECO:0007669"/>
    <property type="project" value="UniProtKB-KW"/>
</dbReference>
<evidence type="ECO:0000313" key="8">
    <source>
        <dbReference type="Proteomes" id="UP000238954"/>
    </source>
</evidence>
<dbReference type="Gene3D" id="3.40.140.10">
    <property type="entry name" value="Cytidine Deaminase, domain 2"/>
    <property type="match status" value="1"/>
</dbReference>
<dbReference type="PROSITE" id="PS01302">
    <property type="entry name" value="UPF0758"/>
    <property type="match status" value="1"/>
</dbReference>
<comment type="caution">
    <text evidence="7">The sequence shown here is derived from an EMBL/GenBank/DDBJ whole genome shotgun (WGS) entry which is preliminary data.</text>
</comment>
<dbReference type="EMBL" id="PHFW01000001">
    <property type="protein sequence ID" value="PQM29634.1"/>
    <property type="molecule type" value="Genomic_DNA"/>
</dbReference>
<evidence type="ECO:0000259" key="6">
    <source>
        <dbReference type="PROSITE" id="PS50249"/>
    </source>
</evidence>
<keyword evidence="4" id="KW-0862">Zinc</keyword>
<proteinExistence type="predicted"/>
<dbReference type="InterPro" id="IPR020891">
    <property type="entry name" value="UPF0758_CS"/>
</dbReference>